<dbReference type="Proteomes" id="UP000223777">
    <property type="component" value="Unassembled WGS sequence"/>
</dbReference>
<evidence type="ECO:0000313" key="2">
    <source>
        <dbReference type="Proteomes" id="UP000223777"/>
    </source>
</evidence>
<dbReference type="EMBL" id="NUIL01000015">
    <property type="protein sequence ID" value="PGO29292.1"/>
    <property type="molecule type" value="Genomic_DNA"/>
</dbReference>
<name>A0A2A7FNM1_BACCE</name>
<accession>A0A2A7FNM1</accession>
<gene>
    <name evidence="1" type="ORF">CN984_12345</name>
</gene>
<evidence type="ECO:0000313" key="1">
    <source>
        <dbReference type="EMBL" id="PGO29292.1"/>
    </source>
</evidence>
<organism evidence="1 2">
    <name type="scientific">Bacillus cereus</name>
    <dbReference type="NCBI Taxonomy" id="1396"/>
    <lineage>
        <taxon>Bacteria</taxon>
        <taxon>Bacillati</taxon>
        <taxon>Bacillota</taxon>
        <taxon>Bacilli</taxon>
        <taxon>Bacillales</taxon>
        <taxon>Bacillaceae</taxon>
        <taxon>Bacillus</taxon>
        <taxon>Bacillus cereus group</taxon>
    </lineage>
</organism>
<protein>
    <submittedName>
        <fullName evidence="1">Uncharacterized protein</fullName>
    </submittedName>
</protein>
<proteinExistence type="predicted"/>
<comment type="caution">
    <text evidence="1">The sequence shown here is derived from an EMBL/GenBank/DDBJ whole genome shotgun (WGS) entry which is preliminary data.</text>
</comment>
<reference evidence="1 2" key="1">
    <citation type="submission" date="2017-09" db="EMBL/GenBank/DDBJ databases">
        <title>Large-scale bioinformatics analysis of Bacillus genomes uncovers conserved roles of natural products in bacterial physiology.</title>
        <authorList>
            <consortium name="Agbiome Team Llc"/>
            <person name="Bleich R.M."/>
            <person name="Grubbs K.J."/>
            <person name="Santa Maria K.C."/>
            <person name="Allen S.E."/>
            <person name="Farag S."/>
            <person name="Shank E.A."/>
            <person name="Bowers A."/>
        </authorList>
    </citation>
    <scope>NUCLEOTIDE SEQUENCE [LARGE SCALE GENOMIC DNA]</scope>
    <source>
        <strain evidence="1 2">AFS050027</strain>
    </source>
</reference>
<sequence>MEKLGEYKMEILNRCLESQVLAKLLKYDSEDALSKKDIEMDDAFSLMNTRVFPYRFVPTTIDEQGTFLTLGVNGFRRYQEGFTVFDDYQAGEIYFYFFTHVDIMRTDNGVRQDLMLAEISRLFDGTKGIGMGELKLRYLNELWIHNNKFGGYAVSFTVTDFK</sequence>
<dbReference type="AlphaFoldDB" id="A0A2A7FNM1"/>